<dbReference type="RefSeq" id="WP_344439590.1">
    <property type="nucleotide sequence ID" value="NZ_BAAASL010000030.1"/>
</dbReference>
<dbReference type="InterPro" id="IPR013766">
    <property type="entry name" value="Thioredoxin_domain"/>
</dbReference>
<keyword evidence="3" id="KW-1185">Reference proteome</keyword>
<dbReference type="InterPro" id="IPR050553">
    <property type="entry name" value="Thioredoxin_ResA/DsbE_sf"/>
</dbReference>
<evidence type="ECO:0000259" key="1">
    <source>
        <dbReference type="PROSITE" id="PS51352"/>
    </source>
</evidence>
<dbReference type="SUPFAM" id="SSF52833">
    <property type="entry name" value="Thioredoxin-like"/>
    <property type="match status" value="1"/>
</dbReference>
<dbReference type="InterPro" id="IPR036249">
    <property type="entry name" value="Thioredoxin-like_sf"/>
</dbReference>
<dbReference type="PANTHER" id="PTHR42852">
    <property type="entry name" value="THIOL:DISULFIDE INTERCHANGE PROTEIN DSBE"/>
    <property type="match status" value="1"/>
</dbReference>
<evidence type="ECO:0000313" key="3">
    <source>
        <dbReference type="Proteomes" id="UP001500886"/>
    </source>
</evidence>
<evidence type="ECO:0000313" key="2">
    <source>
        <dbReference type="EMBL" id="GAA2725447.1"/>
    </source>
</evidence>
<gene>
    <name evidence="2" type="ORF">GCM10010315_57540</name>
</gene>
<dbReference type="InterPro" id="IPR000866">
    <property type="entry name" value="AhpC/TSA"/>
</dbReference>
<reference evidence="2 3" key="1">
    <citation type="journal article" date="2019" name="Int. J. Syst. Evol. Microbiol.">
        <title>The Global Catalogue of Microorganisms (GCM) 10K type strain sequencing project: providing services to taxonomists for standard genome sequencing and annotation.</title>
        <authorList>
            <consortium name="The Broad Institute Genomics Platform"/>
            <consortium name="The Broad Institute Genome Sequencing Center for Infectious Disease"/>
            <person name="Wu L."/>
            <person name="Ma J."/>
        </authorList>
    </citation>
    <scope>NUCLEOTIDE SEQUENCE [LARGE SCALE GENOMIC DNA]</scope>
    <source>
        <strain evidence="2 3">JCM 4542</strain>
    </source>
</reference>
<dbReference type="Proteomes" id="UP001500886">
    <property type="component" value="Unassembled WGS sequence"/>
</dbReference>
<sequence>MHSTAIGPTNTVRSIARSTVGLVVVDDHVETRVQAELAFADHGTDLSIRLAFPDVERALGFTRKPQGWCRGDLCIPAAATAAIEDADAATLDITAFAALLGRPVAIEPDAGVVVLGASAAQRSAALTGGTAPDFTLPDVHGVEHRLSDLRGRKVALVFWASWCGCRYDLPEWERQHAALAAEGFSVLSVAVDRRIEDAAPWIAEAAPTHHAVIDVDGKVADLYQLLNVPTVVWIDEESRIARPNDTQFATDLFRSMSGLDAHKTLGALRRWVTTGDPGLGQNTVAELTRPSTPEQQRARTQATLALWLLRHGRTEAAEAHFARAAELAPEDITTWRSAMPLLGVDPMGDEYFARRTALEEAGVPIYRPLPDRQ</sequence>
<dbReference type="PANTHER" id="PTHR42852:SF17">
    <property type="entry name" value="THIOREDOXIN-LIKE PROTEIN HI_1115"/>
    <property type="match status" value="1"/>
</dbReference>
<dbReference type="CDD" id="cd02966">
    <property type="entry name" value="TlpA_like_family"/>
    <property type="match status" value="1"/>
</dbReference>
<dbReference type="Pfam" id="PF00578">
    <property type="entry name" value="AhpC-TSA"/>
    <property type="match status" value="1"/>
</dbReference>
<protein>
    <recommendedName>
        <fullName evidence="1">Thioredoxin domain-containing protein</fullName>
    </recommendedName>
</protein>
<dbReference type="PROSITE" id="PS51352">
    <property type="entry name" value="THIOREDOXIN_2"/>
    <property type="match status" value="1"/>
</dbReference>
<feature type="domain" description="Thioredoxin" evidence="1">
    <location>
        <begin position="125"/>
        <end position="246"/>
    </location>
</feature>
<name>A0ABN3U6Y3_9ACTN</name>
<organism evidence="2 3">
    <name type="scientific">Streptomyces luteosporeus</name>
    <dbReference type="NCBI Taxonomy" id="173856"/>
    <lineage>
        <taxon>Bacteria</taxon>
        <taxon>Bacillati</taxon>
        <taxon>Actinomycetota</taxon>
        <taxon>Actinomycetes</taxon>
        <taxon>Kitasatosporales</taxon>
        <taxon>Streptomycetaceae</taxon>
        <taxon>Streptomyces</taxon>
    </lineage>
</organism>
<comment type="caution">
    <text evidence="2">The sequence shown here is derived from an EMBL/GenBank/DDBJ whole genome shotgun (WGS) entry which is preliminary data.</text>
</comment>
<dbReference type="Gene3D" id="3.40.30.10">
    <property type="entry name" value="Glutaredoxin"/>
    <property type="match status" value="1"/>
</dbReference>
<accession>A0ABN3U6Y3</accession>
<dbReference type="EMBL" id="BAAASL010000030">
    <property type="protein sequence ID" value="GAA2725447.1"/>
    <property type="molecule type" value="Genomic_DNA"/>
</dbReference>
<proteinExistence type="predicted"/>